<evidence type="ECO:0000256" key="2">
    <source>
        <dbReference type="SAM" id="SignalP"/>
    </source>
</evidence>
<accession>A0A7D5NGH5</accession>
<dbReference type="InterPro" id="IPR003854">
    <property type="entry name" value="GASA"/>
</dbReference>
<name>A0A7D5NGH5_ALLCE</name>
<dbReference type="AlphaFoldDB" id="A0A7D5NGH5"/>
<feature type="chain" id="PRO_5028408704" evidence="2">
    <location>
        <begin position="27"/>
        <end position="96"/>
    </location>
</feature>
<dbReference type="PANTHER" id="PTHR23201">
    <property type="entry name" value="EXTENSIN, PROLINE-RICH PROTEIN"/>
    <property type="match status" value="1"/>
</dbReference>
<keyword evidence="2" id="KW-0732">Signal</keyword>
<protein>
    <submittedName>
        <fullName evidence="3">Snakin 1</fullName>
    </submittedName>
</protein>
<dbReference type="EMBL" id="MN812872">
    <property type="protein sequence ID" value="QLH55391.1"/>
    <property type="molecule type" value="mRNA"/>
</dbReference>
<comment type="similarity">
    <text evidence="1">Belongs to the GASA family.</text>
</comment>
<sequence>MARISLLSSAILILLALSMIIDFSQAGREGSLKPSQCAAACTYRCHLKGHKKRCLFYCNHCCNKCLCVPSGTVGQHKRECPCYKNWYERDGSPKCP</sequence>
<evidence type="ECO:0000313" key="3">
    <source>
        <dbReference type="EMBL" id="QLH55391.1"/>
    </source>
</evidence>
<feature type="signal peptide" evidence="2">
    <location>
        <begin position="1"/>
        <end position="26"/>
    </location>
</feature>
<reference evidence="3" key="1">
    <citation type="submission" date="2019-12" db="EMBL/GenBank/DDBJ databases">
        <title>Molecular cloning and characterization of snakin genes from Allium cepa.</title>
        <authorList>
            <person name="Boroun H."/>
            <person name="Siahpoosh A."/>
            <person name="Mohammadi M."/>
            <person name="Sohrabi S.M."/>
            <person name="Ghasemian Yadegari J."/>
        </authorList>
    </citation>
    <scope>NUCLEOTIDE SEQUENCE</scope>
</reference>
<evidence type="ECO:0000256" key="1">
    <source>
        <dbReference type="ARBA" id="ARBA00010582"/>
    </source>
</evidence>
<organism evidence="3">
    <name type="scientific">Allium cepa</name>
    <name type="common">Onion</name>
    <dbReference type="NCBI Taxonomy" id="4679"/>
    <lineage>
        <taxon>Eukaryota</taxon>
        <taxon>Viridiplantae</taxon>
        <taxon>Streptophyta</taxon>
        <taxon>Embryophyta</taxon>
        <taxon>Tracheophyta</taxon>
        <taxon>Spermatophyta</taxon>
        <taxon>Magnoliopsida</taxon>
        <taxon>Liliopsida</taxon>
        <taxon>Asparagales</taxon>
        <taxon>Amaryllidaceae</taxon>
        <taxon>Allioideae</taxon>
        <taxon>Allieae</taxon>
        <taxon>Allium</taxon>
    </lineage>
</organism>
<dbReference type="Pfam" id="PF02704">
    <property type="entry name" value="GASA"/>
    <property type="match status" value="1"/>
</dbReference>
<proteinExistence type="evidence at transcript level"/>
<dbReference type="PANTHER" id="PTHR23201:SF155">
    <property type="entry name" value="GASA_GAST_SNAKIN"/>
    <property type="match status" value="1"/>
</dbReference>